<organism evidence="2 3">
    <name type="scientific">Setomelanomma holmii</name>
    <dbReference type="NCBI Taxonomy" id="210430"/>
    <lineage>
        <taxon>Eukaryota</taxon>
        <taxon>Fungi</taxon>
        <taxon>Dikarya</taxon>
        <taxon>Ascomycota</taxon>
        <taxon>Pezizomycotina</taxon>
        <taxon>Dothideomycetes</taxon>
        <taxon>Pleosporomycetidae</taxon>
        <taxon>Pleosporales</taxon>
        <taxon>Pleosporineae</taxon>
        <taxon>Phaeosphaeriaceae</taxon>
        <taxon>Setomelanomma</taxon>
    </lineage>
</organism>
<dbReference type="PANTHER" id="PTHR47843:SF5">
    <property type="entry name" value="BTB_POZ DOMAIN PROTEIN"/>
    <property type="match status" value="1"/>
</dbReference>
<dbReference type="InterPro" id="IPR011333">
    <property type="entry name" value="SKP1/BTB/POZ_sf"/>
</dbReference>
<dbReference type="InterPro" id="IPR000210">
    <property type="entry name" value="BTB/POZ_dom"/>
</dbReference>
<dbReference type="EMBL" id="ML978321">
    <property type="protein sequence ID" value="KAF2023836.1"/>
    <property type="molecule type" value="Genomic_DNA"/>
</dbReference>
<name>A0A9P4LEY5_9PLEO</name>
<dbReference type="AlphaFoldDB" id="A0A9P4LEY5"/>
<protein>
    <recommendedName>
        <fullName evidence="1">BTB domain-containing protein</fullName>
    </recommendedName>
</protein>
<evidence type="ECO:0000313" key="3">
    <source>
        <dbReference type="Proteomes" id="UP000799777"/>
    </source>
</evidence>
<dbReference type="Gene3D" id="3.30.710.10">
    <property type="entry name" value="Potassium Channel Kv1.1, Chain A"/>
    <property type="match status" value="1"/>
</dbReference>
<evidence type="ECO:0000313" key="2">
    <source>
        <dbReference type="EMBL" id="KAF2023836.1"/>
    </source>
</evidence>
<dbReference type="SUPFAM" id="SSF54695">
    <property type="entry name" value="POZ domain"/>
    <property type="match status" value="1"/>
</dbReference>
<dbReference type="OrthoDB" id="6359816at2759"/>
<reference evidence="2" key="1">
    <citation type="journal article" date="2020" name="Stud. Mycol.">
        <title>101 Dothideomycetes genomes: a test case for predicting lifestyles and emergence of pathogens.</title>
        <authorList>
            <person name="Haridas S."/>
            <person name="Albert R."/>
            <person name="Binder M."/>
            <person name="Bloem J."/>
            <person name="Labutti K."/>
            <person name="Salamov A."/>
            <person name="Andreopoulos B."/>
            <person name="Baker S."/>
            <person name="Barry K."/>
            <person name="Bills G."/>
            <person name="Bluhm B."/>
            <person name="Cannon C."/>
            <person name="Castanera R."/>
            <person name="Culley D."/>
            <person name="Daum C."/>
            <person name="Ezra D."/>
            <person name="Gonzalez J."/>
            <person name="Henrissat B."/>
            <person name="Kuo A."/>
            <person name="Liang C."/>
            <person name="Lipzen A."/>
            <person name="Lutzoni F."/>
            <person name="Magnuson J."/>
            <person name="Mondo S."/>
            <person name="Nolan M."/>
            <person name="Ohm R."/>
            <person name="Pangilinan J."/>
            <person name="Park H.-J."/>
            <person name="Ramirez L."/>
            <person name="Alfaro M."/>
            <person name="Sun H."/>
            <person name="Tritt A."/>
            <person name="Yoshinaga Y."/>
            <person name="Zwiers L.-H."/>
            <person name="Turgeon B."/>
            <person name="Goodwin S."/>
            <person name="Spatafora J."/>
            <person name="Crous P."/>
            <person name="Grigoriev I."/>
        </authorList>
    </citation>
    <scope>NUCLEOTIDE SEQUENCE</scope>
    <source>
        <strain evidence="2">CBS 110217</strain>
    </source>
</reference>
<evidence type="ECO:0000259" key="1">
    <source>
        <dbReference type="PROSITE" id="PS50097"/>
    </source>
</evidence>
<dbReference type="Proteomes" id="UP000799777">
    <property type="component" value="Unassembled WGS sequence"/>
</dbReference>
<comment type="caution">
    <text evidence="2">The sequence shown here is derived from an EMBL/GenBank/DDBJ whole genome shotgun (WGS) entry which is preliminary data.</text>
</comment>
<dbReference type="SMART" id="SM00225">
    <property type="entry name" value="BTB"/>
    <property type="match status" value="1"/>
</dbReference>
<dbReference type="PANTHER" id="PTHR47843">
    <property type="entry name" value="BTB DOMAIN-CONTAINING PROTEIN-RELATED"/>
    <property type="match status" value="1"/>
</dbReference>
<accession>A0A9P4LEY5</accession>
<feature type="non-terminal residue" evidence="2">
    <location>
        <position position="1"/>
    </location>
</feature>
<gene>
    <name evidence="2" type="ORF">EK21DRAFT_18394</name>
</gene>
<dbReference type="Pfam" id="PF00651">
    <property type="entry name" value="BTB"/>
    <property type="match status" value="1"/>
</dbReference>
<keyword evidence="3" id="KW-1185">Reference proteome</keyword>
<feature type="domain" description="BTB" evidence="1">
    <location>
        <begin position="6"/>
        <end position="71"/>
    </location>
</feature>
<proteinExistence type="predicted"/>
<dbReference type="CDD" id="cd18186">
    <property type="entry name" value="BTB_POZ_ZBTB_KLHL-like"/>
    <property type="match status" value="1"/>
</dbReference>
<sequence length="202" mass="22759">LSNSNADCSIICGDEYFQVHKAVLTAASPYLERRLFGSQTEEEQVEIQNVDPKAMETILDFMYHGYYNPKLSLEGVTAVPSTGYCNHSRAAVLLGPPMSACVLKLECPCAGKRIAADHLLHHVQVYRAGDYFEMADLKQSALQEFLGVLHLHWDNEDLGWINAMEAVFTNFLDEDDDCELERALYDTLMEHPGLWVDDGDIR</sequence>
<feature type="non-terminal residue" evidence="2">
    <location>
        <position position="202"/>
    </location>
</feature>
<dbReference type="PROSITE" id="PS50097">
    <property type="entry name" value="BTB"/>
    <property type="match status" value="1"/>
</dbReference>